<evidence type="ECO:0000313" key="3">
    <source>
        <dbReference type="Proteomes" id="UP001162162"/>
    </source>
</evidence>
<proteinExistence type="predicted"/>
<feature type="transmembrane region" description="Helical" evidence="1">
    <location>
        <begin position="12"/>
        <end position="29"/>
    </location>
</feature>
<evidence type="ECO:0000256" key="1">
    <source>
        <dbReference type="SAM" id="Phobius"/>
    </source>
</evidence>
<evidence type="ECO:0000313" key="2">
    <source>
        <dbReference type="EMBL" id="KAJ8954997.1"/>
    </source>
</evidence>
<gene>
    <name evidence="2" type="ORF">NQ318_000429</name>
</gene>
<organism evidence="2 3">
    <name type="scientific">Aromia moschata</name>
    <dbReference type="NCBI Taxonomy" id="1265417"/>
    <lineage>
        <taxon>Eukaryota</taxon>
        <taxon>Metazoa</taxon>
        <taxon>Ecdysozoa</taxon>
        <taxon>Arthropoda</taxon>
        <taxon>Hexapoda</taxon>
        <taxon>Insecta</taxon>
        <taxon>Pterygota</taxon>
        <taxon>Neoptera</taxon>
        <taxon>Endopterygota</taxon>
        <taxon>Coleoptera</taxon>
        <taxon>Polyphaga</taxon>
        <taxon>Cucujiformia</taxon>
        <taxon>Chrysomeloidea</taxon>
        <taxon>Cerambycidae</taxon>
        <taxon>Cerambycinae</taxon>
        <taxon>Callichromatini</taxon>
        <taxon>Aromia</taxon>
    </lineage>
</organism>
<protein>
    <submittedName>
        <fullName evidence="2">Uncharacterized protein</fullName>
    </submittedName>
</protein>
<dbReference type="AlphaFoldDB" id="A0AAV8YU11"/>
<name>A0AAV8YU11_9CUCU</name>
<dbReference type="EMBL" id="JAPWTK010000041">
    <property type="protein sequence ID" value="KAJ8954997.1"/>
    <property type="molecule type" value="Genomic_DNA"/>
</dbReference>
<accession>A0AAV8YU11</accession>
<reference evidence="2" key="1">
    <citation type="journal article" date="2023" name="Insect Mol. Biol.">
        <title>Genome sequencing provides insights into the evolution of gene families encoding plant cell wall-degrading enzymes in longhorned beetles.</title>
        <authorList>
            <person name="Shin N.R."/>
            <person name="Okamura Y."/>
            <person name="Kirsch R."/>
            <person name="Pauchet Y."/>
        </authorList>
    </citation>
    <scope>NUCLEOTIDE SEQUENCE</scope>
    <source>
        <strain evidence="2">AMC_N1</strain>
    </source>
</reference>
<keyword evidence="1" id="KW-0472">Membrane</keyword>
<sequence>MLYGLVQHFDKIFGWQIFVILECTILEVLNSVNFLLWNNSHMGVLITSPIYSFVYILHSHIPGKEVMEVLTNGLLEFEVI</sequence>
<keyword evidence="1" id="KW-0812">Transmembrane</keyword>
<keyword evidence="1" id="KW-1133">Transmembrane helix</keyword>
<dbReference type="Proteomes" id="UP001162162">
    <property type="component" value="Unassembled WGS sequence"/>
</dbReference>
<comment type="caution">
    <text evidence="2">The sequence shown here is derived from an EMBL/GenBank/DDBJ whole genome shotgun (WGS) entry which is preliminary data.</text>
</comment>
<keyword evidence="3" id="KW-1185">Reference proteome</keyword>